<evidence type="ECO:0000256" key="3">
    <source>
        <dbReference type="ARBA" id="ARBA00023163"/>
    </source>
</evidence>
<dbReference type="SUPFAM" id="SSF51215">
    <property type="entry name" value="Regulatory protein AraC"/>
    <property type="match status" value="1"/>
</dbReference>
<dbReference type="InterPro" id="IPR020449">
    <property type="entry name" value="Tscrpt_reg_AraC-type_HTH"/>
</dbReference>
<comment type="caution">
    <text evidence="5">The sequence shown here is derived from an EMBL/GenBank/DDBJ whole genome shotgun (WGS) entry which is preliminary data.</text>
</comment>
<reference evidence="6" key="1">
    <citation type="journal article" date="2019" name="Int. J. Syst. Evol. Microbiol.">
        <title>The Global Catalogue of Microorganisms (GCM) 10K type strain sequencing project: providing services to taxonomists for standard genome sequencing and annotation.</title>
        <authorList>
            <consortium name="The Broad Institute Genomics Platform"/>
            <consortium name="The Broad Institute Genome Sequencing Center for Infectious Disease"/>
            <person name="Wu L."/>
            <person name="Ma J."/>
        </authorList>
    </citation>
    <scope>NUCLEOTIDE SEQUENCE [LARGE SCALE GENOMIC DNA]</scope>
    <source>
        <strain evidence="6">KACC 11904</strain>
    </source>
</reference>
<dbReference type="PROSITE" id="PS01124">
    <property type="entry name" value="HTH_ARAC_FAMILY_2"/>
    <property type="match status" value="1"/>
</dbReference>
<dbReference type="Proteomes" id="UP001596044">
    <property type="component" value="Unassembled WGS sequence"/>
</dbReference>
<dbReference type="Pfam" id="PF02311">
    <property type="entry name" value="AraC_binding"/>
    <property type="match status" value="1"/>
</dbReference>
<dbReference type="InterPro" id="IPR018060">
    <property type="entry name" value="HTH_AraC"/>
</dbReference>
<evidence type="ECO:0000256" key="2">
    <source>
        <dbReference type="ARBA" id="ARBA00023125"/>
    </source>
</evidence>
<dbReference type="Gene3D" id="2.60.120.10">
    <property type="entry name" value="Jelly Rolls"/>
    <property type="match status" value="1"/>
</dbReference>
<evidence type="ECO:0000313" key="5">
    <source>
        <dbReference type="EMBL" id="MFC5448900.1"/>
    </source>
</evidence>
<feature type="domain" description="HTH araC/xylS-type" evidence="4">
    <location>
        <begin position="162"/>
        <end position="260"/>
    </location>
</feature>
<dbReference type="InterPro" id="IPR003313">
    <property type="entry name" value="AraC-bd"/>
</dbReference>
<dbReference type="InterPro" id="IPR037923">
    <property type="entry name" value="HTH-like"/>
</dbReference>
<dbReference type="RefSeq" id="WP_377524443.1">
    <property type="nucleotide sequence ID" value="NZ_JBHSMJ010000012.1"/>
</dbReference>
<dbReference type="PANTHER" id="PTHR43280">
    <property type="entry name" value="ARAC-FAMILY TRANSCRIPTIONAL REGULATOR"/>
    <property type="match status" value="1"/>
</dbReference>
<evidence type="ECO:0000313" key="6">
    <source>
        <dbReference type="Proteomes" id="UP001596044"/>
    </source>
</evidence>
<keyword evidence="2" id="KW-0238">DNA-binding</keyword>
<organism evidence="5 6">
    <name type="scientific">Paenibacillus aestuarii</name>
    <dbReference type="NCBI Taxonomy" id="516965"/>
    <lineage>
        <taxon>Bacteria</taxon>
        <taxon>Bacillati</taxon>
        <taxon>Bacillota</taxon>
        <taxon>Bacilli</taxon>
        <taxon>Bacillales</taxon>
        <taxon>Paenibacillaceae</taxon>
        <taxon>Paenibacillus</taxon>
    </lineage>
</organism>
<dbReference type="PRINTS" id="PR00032">
    <property type="entry name" value="HTHARAC"/>
</dbReference>
<dbReference type="Pfam" id="PF12833">
    <property type="entry name" value="HTH_18"/>
    <property type="match status" value="1"/>
</dbReference>
<dbReference type="SUPFAM" id="SSF46689">
    <property type="entry name" value="Homeodomain-like"/>
    <property type="match status" value="2"/>
</dbReference>
<name>A0ABW0K635_9BACL</name>
<proteinExistence type="predicted"/>
<dbReference type="SMART" id="SM00342">
    <property type="entry name" value="HTH_ARAC"/>
    <property type="match status" value="1"/>
</dbReference>
<accession>A0ABW0K635</accession>
<dbReference type="EMBL" id="JBHSMJ010000012">
    <property type="protein sequence ID" value="MFC5448900.1"/>
    <property type="molecule type" value="Genomic_DNA"/>
</dbReference>
<dbReference type="PANTHER" id="PTHR43280:SF2">
    <property type="entry name" value="HTH-TYPE TRANSCRIPTIONAL REGULATOR EXSA"/>
    <property type="match status" value="1"/>
</dbReference>
<protein>
    <submittedName>
        <fullName evidence="5">Helix-turn-helix domain-containing protein</fullName>
    </submittedName>
</protein>
<dbReference type="InterPro" id="IPR009057">
    <property type="entry name" value="Homeodomain-like_sf"/>
</dbReference>
<dbReference type="Gene3D" id="1.10.10.60">
    <property type="entry name" value="Homeodomain-like"/>
    <property type="match status" value="2"/>
</dbReference>
<sequence>MMSDFLRIPDILHATAGTVIYPPGGRFGPRTQPDIQLVLLHTGQMTVYIDDVPHEAQPGHVVLLKPGHMEQFFFAKAQETWHRWIAVHMQKLTAEQLAHLQQLPFSIPISENMNRLTDLMLSLRHSQPDTAEVICSLGLAAIQLYASEMSGSRPQDTHPSVSQAVAYIEQHYPEELTLEQIARCVSLSPEHLVRLFRKYENVTPVKYLWHYRMLKANELLAQTGLPIGDVAARCGFKTSFHFARMFKQMTGMTPSAYRRHNWDGLQNEKSRGT</sequence>
<keyword evidence="1" id="KW-0805">Transcription regulation</keyword>
<evidence type="ECO:0000259" key="4">
    <source>
        <dbReference type="PROSITE" id="PS01124"/>
    </source>
</evidence>
<keyword evidence="3" id="KW-0804">Transcription</keyword>
<gene>
    <name evidence="5" type="ORF">ACFPOG_11535</name>
</gene>
<keyword evidence="6" id="KW-1185">Reference proteome</keyword>
<dbReference type="InterPro" id="IPR014710">
    <property type="entry name" value="RmlC-like_jellyroll"/>
</dbReference>
<evidence type="ECO:0000256" key="1">
    <source>
        <dbReference type="ARBA" id="ARBA00023015"/>
    </source>
</evidence>